<dbReference type="RefSeq" id="WP_085797577.1">
    <property type="nucleotide sequence ID" value="NZ_FWFO01000004.1"/>
</dbReference>
<keyword evidence="4 7" id="KW-0560">Oxidoreductase</keyword>
<dbReference type="InterPro" id="IPR003819">
    <property type="entry name" value="TauD/TfdA-like"/>
</dbReference>
<dbReference type="Gene3D" id="3.60.130.10">
    <property type="entry name" value="Clavaminate synthase-like"/>
    <property type="match status" value="1"/>
</dbReference>
<name>A0A1Y5TNJ4_9RHOB</name>
<dbReference type="EC" id="1.14.11.17" evidence="7"/>
<accession>A0A1Y5TNJ4</accession>
<dbReference type="PANTHER" id="PTHR30468">
    <property type="entry name" value="ALPHA-KETOGLUTARATE-DEPENDENT SULFONATE DIOXYGENASE"/>
    <property type="match status" value="1"/>
</dbReference>
<dbReference type="GO" id="GO:0005737">
    <property type="term" value="C:cytoplasm"/>
    <property type="evidence" value="ECO:0007669"/>
    <property type="project" value="TreeGrafter"/>
</dbReference>
<evidence type="ECO:0000256" key="5">
    <source>
        <dbReference type="ARBA" id="ARBA00023004"/>
    </source>
</evidence>
<dbReference type="Pfam" id="PF02668">
    <property type="entry name" value="TauD"/>
    <property type="match status" value="1"/>
</dbReference>
<reference evidence="7 8" key="1">
    <citation type="submission" date="2017-03" db="EMBL/GenBank/DDBJ databases">
        <authorList>
            <person name="Afonso C.L."/>
            <person name="Miller P.J."/>
            <person name="Scott M.A."/>
            <person name="Spackman E."/>
            <person name="Goraichik I."/>
            <person name="Dimitrov K.M."/>
            <person name="Suarez D.L."/>
            <person name="Swayne D.E."/>
        </authorList>
    </citation>
    <scope>NUCLEOTIDE SEQUENCE [LARGE SCALE GENOMIC DNA]</scope>
    <source>
        <strain evidence="7 8">CECT 7639</strain>
    </source>
</reference>
<organism evidence="7 8">
    <name type="scientific">Falsiruegeria litorea R37</name>
    <dbReference type="NCBI Taxonomy" id="1200284"/>
    <lineage>
        <taxon>Bacteria</taxon>
        <taxon>Pseudomonadati</taxon>
        <taxon>Pseudomonadota</taxon>
        <taxon>Alphaproteobacteria</taxon>
        <taxon>Rhodobacterales</taxon>
        <taxon>Roseobacteraceae</taxon>
        <taxon>Falsiruegeria</taxon>
    </lineage>
</organism>
<dbReference type="InterPro" id="IPR042098">
    <property type="entry name" value="TauD-like_sf"/>
</dbReference>
<evidence type="ECO:0000256" key="3">
    <source>
        <dbReference type="ARBA" id="ARBA00022964"/>
    </source>
</evidence>
<evidence type="ECO:0000256" key="2">
    <source>
        <dbReference type="ARBA" id="ARBA00022723"/>
    </source>
</evidence>
<evidence type="ECO:0000256" key="1">
    <source>
        <dbReference type="ARBA" id="ARBA00005896"/>
    </source>
</evidence>
<keyword evidence="5" id="KW-0408">Iron</keyword>
<dbReference type="InterPro" id="IPR051323">
    <property type="entry name" value="AtsK-like"/>
</dbReference>
<dbReference type="GO" id="GO:0000908">
    <property type="term" value="F:taurine dioxygenase activity"/>
    <property type="evidence" value="ECO:0007669"/>
    <property type="project" value="UniProtKB-EC"/>
</dbReference>
<comment type="similarity">
    <text evidence="1">Belongs to the TfdA dioxygenase family.</text>
</comment>
<feature type="domain" description="TauD/TfdA-like" evidence="6">
    <location>
        <begin position="6"/>
        <end position="263"/>
    </location>
</feature>
<dbReference type="GO" id="GO:0046872">
    <property type="term" value="F:metal ion binding"/>
    <property type="evidence" value="ECO:0007669"/>
    <property type="project" value="UniProtKB-KW"/>
</dbReference>
<protein>
    <submittedName>
        <fullName evidence="7">Alpha-ketoglutarate-dependent taurine dioxygenase</fullName>
        <ecNumber evidence="7">1.14.11.17</ecNumber>
    </submittedName>
</protein>
<dbReference type="EMBL" id="FWFO01000004">
    <property type="protein sequence ID" value="SLN68178.1"/>
    <property type="molecule type" value="Genomic_DNA"/>
</dbReference>
<sequence>MTEVSVRPIAGHVGAEIAGLSLNTLDDAGFATVRDALFAHGVVFFRDQDLSHEGHIALAERFGTIDVNRFFTPVATHPQIAEVRTEAHHAQVIGGTWHTDHSYDPAPAMCSILVARELPPFGGDTLFASQTAAYEHLSDGLKTTLEGLNAWHSDASFSEGIKDERLSDEGVSQPVLHPVVIHHPQTGQKALYVNGDFTTHFEGWSRAESQPLLDYLYDYCTQPAFACRFRWEPGSVAIWDNRLVQHYAVADYQGSRRLMHRVTVEGQVLGGVTA</sequence>
<dbReference type="Proteomes" id="UP000193077">
    <property type="component" value="Unassembled WGS sequence"/>
</dbReference>
<keyword evidence="2" id="KW-0479">Metal-binding</keyword>
<keyword evidence="3 7" id="KW-0223">Dioxygenase</keyword>
<evidence type="ECO:0000313" key="8">
    <source>
        <dbReference type="Proteomes" id="UP000193077"/>
    </source>
</evidence>
<keyword evidence="8" id="KW-1185">Reference proteome</keyword>
<dbReference type="AlphaFoldDB" id="A0A1Y5TNJ4"/>
<evidence type="ECO:0000256" key="4">
    <source>
        <dbReference type="ARBA" id="ARBA00023002"/>
    </source>
</evidence>
<evidence type="ECO:0000259" key="6">
    <source>
        <dbReference type="Pfam" id="PF02668"/>
    </source>
</evidence>
<proteinExistence type="inferred from homology"/>
<dbReference type="PANTHER" id="PTHR30468:SF1">
    <property type="entry name" value="ALPHA-KETOGLUTARATE-DEPENDENT SULFONATE DIOXYGENASE"/>
    <property type="match status" value="1"/>
</dbReference>
<gene>
    <name evidence="7" type="primary">tauD</name>
    <name evidence="7" type="ORF">TRL7639_03956</name>
</gene>
<dbReference type="SUPFAM" id="SSF51197">
    <property type="entry name" value="Clavaminate synthase-like"/>
    <property type="match status" value="1"/>
</dbReference>
<dbReference type="OrthoDB" id="7209371at2"/>
<evidence type="ECO:0000313" key="7">
    <source>
        <dbReference type="EMBL" id="SLN68178.1"/>
    </source>
</evidence>